<dbReference type="PANTHER" id="PTHR33499:SF40">
    <property type="entry name" value="TRANSPOSASE-ASSOCIATED DOMAIN-CONTAINING PROTEIN"/>
    <property type="match status" value="1"/>
</dbReference>
<keyword evidence="4" id="KW-1185">Reference proteome</keyword>
<dbReference type="InterPro" id="IPR004252">
    <property type="entry name" value="Probable_transposase_24"/>
</dbReference>
<dbReference type="PANTHER" id="PTHR33499">
    <property type="entry name" value="OS12G0282400 PROTEIN-RELATED"/>
    <property type="match status" value="1"/>
</dbReference>
<proteinExistence type="predicted"/>
<keyword evidence="1" id="KW-0175">Coiled coil</keyword>
<evidence type="ECO:0000313" key="5">
    <source>
        <dbReference type="RefSeq" id="XP_056692107.1"/>
    </source>
</evidence>
<reference evidence="5" key="2">
    <citation type="submission" date="2025-08" db="UniProtKB">
        <authorList>
            <consortium name="RefSeq"/>
        </authorList>
    </citation>
    <scope>IDENTIFICATION</scope>
    <source>
        <tissue evidence="5">Leaf</tissue>
    </source>
</reference>
<protein>
    <recommendedName>
        <fullName evidence="6">Transposase Tnp1/En/Spm-like domain-containing protein</fullName>
    </recommendedName>
</protein>
<feature type="transmembrane region" description="Helical" evidence="3">
    <location>
        <begin position="51"/>
        <end position="71"/>
    </location>
</feature>
<feature type="coiled-coil region" evidence="1">
    <location>
        <begin position="617"/>
        <end position="658"/>
    </location>
</feature>
<evidence type="ECO:0000256" key="3">
    <source>
        <dbReference type="SAM" id="Phobius"/>
    </source>
</evidence>
<keyword evidence="3" id="KW-0812">Transmembrane</keyword>
<dbReference type="Pfam" id="PF03004">
    <property type="entry name" value="Transposase_24"/>
    <property type="match status" value="1"/>
</dbReference>
<feature type="compositionally biased region" description="Basic and acidic residues" evidence="2">
    <location>
        <begin position="289"/>
        <end position="321"/>
    </location>
</feature>
<accession>A0ABM3R916</accession>
<dbReference type="GeneID" id="130467583"/>
<sequence>MTDCYRPAIIVQASTLLCRAVAVQQFCCLLCCSAAVICCSAAVLCCNATFLCIYVVLLAGSLLLSTSAWLLSSASVSAECGLFAAGYIIQSCILSVYSVEDVLIRSFIVPCNYSIEASFSPECKVLGFSRQLAHLMSDILEKMVLPNGSAQQSSMVRSKREYVPPLMLARGRGKRLADLYSSKTNVETNASIGKESNLPSHPANNFLPSKKRHLAHSQARTDSVILNKNDISFVDPLMVSSRRCYGPNAESHYLDEDIQFERDFVEYASDENEAENEVENEAENEVANDNEHGDKFDTRIHEDVNDNDHGDEPRENIHDNVNDNEMEISPTNTIQEDANGGGQSTTKKKADNEKRRGRNKCKKIAKLKPNEKLQIQFFNNRAVGDNHNVFARHLGIIVRNTNMCPVKVHKWADIGDKEKEHMWAAVTDSFTNENMEAYKEHVLDHMKELWRKWRSDLLRYKIIHKKLTLKAAYNASPPDGLNKSEWQWLIKEIFSKREFKERSARNSNNRAQYLKELMPRTGSKPFRQVIWDDLGGNNGKKPSLVDVFYSTRKKGTQLPNAETTQKYEELRETMAKDPSLSQVEVVQQVFKSKSRDRVVGFGGGIKLKDVRGPQPSRVELQTKLNAANKHNEVLANRVEEVQAENNEMKERVSLVESRMKMFQDALVSQLNVTIPTSQAGSEMQE</sequence>
<feature type="region of interest" description="Disordered" evidence="2">
    <location>
        <begin position="269"/>
        <end position="359"/>
    </location>
</feature>
<feature type="transmembrane region" description="Helical" evidence="3">
    <location>
        <begin position="22"/>
        <end position="44"/>
    </location>
</feature>
<organism evidence="4 5">
    <name type="scientific">Spinacia oleracea</name>
    <name type="common">Spinach</name>
    <dbReference type="NCBI Taxonomy" id="3562"/>
    <lineage>
        <taxon>Eukaryota</taxon>
        <taxon>Viridiplantae</taxon>
        <taxon>Streptophyta</taxon>
        <taxon>Embryophyta</taxon>
        <taxon>Tracheophyta</taxon>
        <taxon>Spermatophyta</taxon>
        <taxon>Magnoliopsida</taxon>
        <taxon>eudicotyledons</taxon>
        <taxon>Gunneridae</taxon>
        <taxon>Pentapetalae</taxon>
        <taxon>Caryophyllales</taxon>
        <taxon>Chenopodiaceae</taxon>
        <taxon>Chenopodioideae</taxon>
        <taxon>Anserineae</taxon>
        <taxon>Spinacia</taxon>
    </lineage>
</organism>
<evidence type="ECO:0000256" key="2">
    <source>
        <dbReference type="SAM" id="MobiDB-lite"/>
    </source>
</evidence>
<feature type="compositionally biased region" description="Acidic residues" evidence="2">
    <location>
        <begin position="269"/>
        <end position="288"/>
    </location>
</feature>
<evidence type="ECO:0000313" key="4">
    <source>
        <dbReference type="Proteomes" id="UP000813463"/>
    </source>
</evidence>
<gene>
    <name evidence="5" type="primary">LOC130467583</name>
</gene>
<name>A0ABM3R916_SPIOL</name>
<keyword evidence="3" id="KW-0472">Membrane</keyword>
<evidence type="ECO:0008006" key="6">
    <source>
        <dbReference type="Google" id="ProtNLM"/>
    </source>
</evidence>
<dbReference type="Proteomes" id="UP000813463">
    <property type="component" value="Chromosome 2"/>
</dbReference>
<keyword evidence="3" id="KW-1133">Transmembrane helix</keyword>
<reference evidence="4" key="1">
    <citation type="journal article" date="2021" name="Nat. Commun.">
        <title>Genomic analyses provide insights into spinach domestication and the genetic basis of agronomic traits.</title>
        <authorList>
            <person name="Cai X."/>
            <person name="Sun X."/>
            <person name="Xu C."/>
            <person name="Sun H."/>
            <person name="Wang X."/>
            <person name="Ge C."/>
            <person name="Zhang Z."/>
            <person name="Wang Q."/>
            <person name="Fei Z."/>
            <person name="Jiao C."/>
            <person name="Wang Q."/>
        </authorList>
    </citation>
    <scope>NUCLEOTIDE SEQUENCE [LARGE SCALE GENOMIC DNA]</scope>
    <source>
        <strain evidence="4">cv. Varoflay</strain>
    </source>
</reference>
<dbReference type="RefSeq" id="XP_056692107.1">
    <property type="nucleotide sequence ID" value="XM_056836129.1"/>
</dbReference>
<evidence type="ECO:0000256" key="1">
    <source>
        <dbReference type="SAM" id="Coils"/>
    </source>
</evidence>